<gene>
    <name evidence="2" type="ORF">PCOR1329_LOCUS52923</name>
</gene>
<accession>A0ABN9V1A1</accession>
<evidence type="ECO:0000313" key="3">
    <source>
        <dbReference type="Proteomes" id="UP001189429"/>
    </source>
</evidence>
<feature type="domain" description="BTB" evidence="1">
    <location>
        <begin position="34"/>
        <end position="107"/>
    </location>
</feature>
<comment type="caution">
    <text evidence="2">The sequence shown here is derived from an EMBL/GenBank/DDBJ whole genome shotgun (WGS) entry which is preliminary data.</text>
</comment>
<feature type="non-terminal residue" evidence="2">
    <location>
        <position position="116"/>
    </location>
</feature>
<dbReference type="Gene3D" id="3.30.710.10">
    <property type="entry name" value="Potassium Channel Kv1.1, Chain A"/>
    <property type="match status" value="1"/>
</dbReference>
<dbReference type="EMBL" id="CAUYUJ010016446">
    <property type="protein sequence ID" value="CAK0865385.1"/>
    <property type="molecule type" value="Genomic_DNA"/>
</dbReference>
<keyword evidence="3" id="KW-1185">Reference proteome</keyword>
<evidence type="ECO:0000313" key="2">
    <source>
        <dbReference type="EMBL" id="CAK0865385.1"/>
    </source>
</evidence>
<dbReference type="InterPro" id="IPR000210">
    <property type="entry name" value="BTB/POZ_dom"/>
</dbReference>
<dbReference type="CDD" id="cd18186">
    <property type="entry name" value="BTB_POZ_ZBTB_KLHL-like"/>
    <property type="match status" value="1"/>
</dbReference>
<evidence type="ECO:0000259" key="1">
    <source>
        <dbReference type="PROSITE" id="PS50097"/>
    </source>
</evidence>
<dbReference type="PROSITE" id="PS50097">
    <property type="entry name" value="BTB"/>
    <property type="match status" value="1"/>
</dbReference>
<organism evidence="2 3">
    <name type="scientific">Prorocentrum cordatum</name>
    <dbReference type="NCBI Taxonomy" id="2364126"/>
    <lineage>
        <taxon>Eukaryota</taxon>
        <taxon>Sar</taxon>
        <taxon>Alveolata</taxon>
        <taxon>Dinophyceae</taxon>
        <taxon>Prorocentrales</taxon>
        <taxon>Prorocentraceae</taxon>
        <taxon>Prorocentrum</taxon>
    </lineage>
</organism>
<dbReference type="Proteomes" id="UP001189429">
    <property type="component" value="Unassembled WGS sequence"/>
</dbReference>
<protein>
    <recommendedName>
        <fullName evidence="1">BTB domain-containing protein</fullName>
    </recommendedName>
</protein>
<name>A0ABN9V1A1_9DINO</name>
<dbReference type="SUPFAM" id="SSF54695">
    <property type="entry name" value="POZ domain"/>
    <property type="match status" value="1"/>
</dbReference>
<dbReference type="InterPro" id="IPR011333">
    <property type="entry name" value="SKP1/BTB/POZ_sf"/>
</dbReference>
<sequence length="116" mass="12917">MAAPRKRKLTAAFCEMPQERDALRRSWRGGEHLSDWTLAVGPTEYKIHKVIVATGPCASAFLAAAFREHCGETRARTELTGLVPKSCWQHVEALLDFVYGGEILIGVDNWAAFVKM</sequence>
<dbReference type="Pfam" id="PF00651">
    <property type="entry name" value="BTB"/>
    <property type="match status" value="1"/>
</dbReference>
<proteinExistence type="predicted"/>
<reference evidence="2" key="1">
    <citation type="submission" date="2023-10" db="EMBL/GenBank/DDBJ databases">
        <authorList>
            <person name="Chen Y."/>
            <person name="Shah S."/>
            <person name="Dougan E. K."/>
            <person name="Thang M."/>
            <person name="Chan C."/>
        </authorList>
    </citation>
    <scope>NUCLEOTIDE SEQUENCE [LARGE SCALE GENOMIC DNA]</scope>
</reference>